<reference evidence="3 4" key="1">
    <citation type="journal article" date="2010" name="J. Bacteriol.">
        <title>Genome sequence of Lentisphaera araneosa HTCC2155T, the type species of the order Lentisphaerales in the phylum Lentisphaerae.</title>
        <authorList>
            <person name="Thrash J.C."/>
            <person name="Cho J.C."/>
            <person name="Vergin K.L."/>
            <person name="Morris R.M."/>
            <person name="Giovannoni S.J."/>
        </authorList>
    </citation>
    <scope>NUCLEOTIDE SEQUENCE [LARGE SCALE GENOMIC DNA]</scope>
    <source>
        <strain evidence="3 4">HTCC2155</strain>
    </source>
</reference>
<dbReference type="GO" id="GO:0004527">
    <property type="term" value="F:exonuclease activity"/>
    <property type="evidence" value="ECO:0007669"/>
    <property type="project" value="UniProtKB-KW"/>
</dbReference>
<accession>A6DRW7</accession>
<proteinExistence type="predicted"/>
<dbReference type="PANTHER" id="PTHR41349:SF1">
    <property type="entry name" value="PROTEIN CBG08683"/>
    <property type="match status" value="1"/>
</dbReference>
<dbReference type="EMBL" id="ABCK01000026">
    <property type="protein sequence ID" value="EDM25652.1"/>
    <property type="molecule type" value="Genomic_DNA"/>
</dbReference>
<dbReference type="AlphaFoldDB" id="A6DRW7"/>
<gene>
    <name evidence="3" type="ORF">LNTAR_25200</name>
</gene>
<evidence type="ECO:0000313" key="3">
    <source>
        <dbReference type="EMBL" id="EDM25652.1"/>
    </source>
</evidence>
<feature type="signal peptide" evidence="1">
    <location>
        <begin position="1"/>
        <end position="22"/>
    </location>
</feature>
<keyword evidence="1" id="KW-0732">Signal</keyword>
<dbReference type="InterPro" id="IPR036691">
    <property type="entry name" value="Endo/exonu/phosph_ase_sf"/>
</dbReference>
<dbReference type="Gene3D" id="3.60.10.10">
    <property type="entry name" value="Endonuclease/exonuclease/phosphatase"/>
    <property type="match status" value="1"/>
</dbReference>
<dbReference type="STRING" id="313628.LNTAR_25200"/>
<keyword evidence="3" id="KW-0540">Nuclease</keyword>
<keyword evidence="4" id="KW-1185">Reference proteome</keyword>
<keyword evidence="3" id="KW-0255">Endonuclease</keyword>
<dbReference type="SUPFAM" id="SSF56219">
    <property type="entry name" value="DNase I-like"/>
    <property type="match status" value="1"/>
</dbReference>
<keyword evidence="3" id="KW-0378">Hydrolase</keyword>
<feature type="chain" id="PRO_5002692493" evidence="1">
    <location>
        <begin position="23"/>
        <end position="319"/>
    </location>
</feature>
<evidence type="ECO:0000256" key="1">
    <source>
        <dbReference type="SAM" id="SignalP"/>
    </source>
</evidence>
<comment type="caution">
    <text evidence="3">The sequence shown here is derived from an EMBL/GenBank/DDBJ whole genome shotgun (WGS) entry which is preliminary data.</text>
</comment>
<dbReference type="Pfam" id="PF03372">
    <property type="entry name" value="Exo_endo_phos"/>
    <property type="match status" value="1"/>
</dbReference>
<dbReference type="PANTHER" id="PTHR41349">
    <property type="match status" value="1"/>
</dbReference>
<evidence type="ECO:0000259" key="2">
    <source>
        <dbReference type="Pfam" id="PF03372"/>
    </source>
</evidence>
<dbReference type="InterPro" id="IPR005135">
    <property type="entry name" value="Endo/exonuclease/phosphatase"/>
</dbReference>
<dbReference type="OrthoDB" id="9812856at2"/>
<dbReference type="eggNOG" id="COG0708">
    <property type="taxonomic scope" value="Bacteria"/>
</dbReference>
<dbReference type="Proteomes" id="UP000004947">
    <property type="component" value="Unassembled WGS sequence"/>
</dbReference>
<evidence type="ECO:0000313" key="4">
    <source>
        <dbReference type="Proteomes" id="UP000004947"/>
    </source>
</evidence>
<dbReference type="RefSeq" id="WP_007280585.1">
    <property type="nucleotide sequence ID" value="NZ_ABCK01000026.1"/>
</dbReference>
<dbReference type="GO" id="GO:0004519">
    <property type="term" value="F:endonuclease activity"/>
    <property type="evidence" value="ECO:0007669"/>
    <property type="project" value="UniProtKB-KW"/>
</dbReference>
<name>A6DRW7_9BACT</name>
<sequence length="319" mass="35695">MKVSKLAIFLTFIQVFACSAYAQGKQAKLRVMSYNIYRGGEMFGRELSQTAKVIQEAEADIVGIQEPRSPKGFTTQKLAKLLDWNHSSNIRKGIILTPYEIIENLDGGVKIKLPTGQEVYAFSLHLPSHPYQPYQLLGIRPKWHKNTNNIEFIKTEAEAIEWAKKARGAEIKKLLKVISSLPDKEAPVFVVGDFNEPSHLDWTEAAAKAGRHPIKVAYPNSVAMVKAGFSDSYRVIYPDEMKNPGLTWSPKYKADDPTTHLDRIDFVYFKGKGLKVTDAKIIGENSENADIVVTPYPSDHRAVVATFTLDKASALKEVK</sequence>
<feature type="domain" description="Endonuclease/exonuclease/phosphatase" evidence="2">
    <location>
        <begin position="32"/>
        <end position="300"/>
    </location>
</feature>
<protein>
    <submittedName>
        <fullName evidence="3">Endonuclease/exonuclease/phosphatase family protein</fullName>
    </submittedName>
</protein>
<organism evidence="3 4">
    <name type="scientific">Lentisphaera araneosa HTCC2155</name>
    <dbReference type="NCBI Taxonomy" id="313628"/>
    <lineage>
        <taxon>Bacteria</taxon>
        <taxon>Pseudomonadati</taxon>
        <taxon>Lentisphaerota</taxon>
        <taxon>Lentisphaeria</taxon>
        <taxon>Lentisphaerales</taxon>
        <taxon>Lentisphaeraceae</taxon>
        <taxon>Lentisphaera</taxon>
    </lineage>
</organism>
<keyword evidence="3" id="KW-0269">Exonuclease</keyword>